<dbReference type="InterPro" id="IPR006656">
    <property type="entry name" value="Mopterin_OxRdtase"/>
</dbReference>
<dbReference type="Pfam" id="PF00384">
    <property type="entry name" value="Molybdopterin"/>
    <property type="match status" value="1"/>
</dbReference>
<gene>
    <name evidence="2" type="ORF">KL86DES1_10766</name>
</gene>
<dbReference type="GO" id="GO:0016491">
    <property type="term" value="F:oxidoreductase activity"/>
    <property type="evidence" value="ECO:0007669"/>
    <property type="project" value="InterPro"/>
</dbReference>
<dbReference type="CDD" id="cd00368">
    <property type="entry name" value="Molybdopterin-Binding"/>
    <property type="match status" value="1"/>
</dbReference>
<dbReference type="EMBL" id="FMJC01000001">
    <property type="protein sequence ID" value="SCM70989.1"/>
    <property type="molecule type" value="Genomic_DNA"/>
</dbReference>
<dbReference type="SUPFAM" id="SSF53706">
    <property type="entry name" value="Formate dehydrogenase/DMSO reductase, domains 1-3"/>
    <property type="match status" value="1"/>
</dbReference>
<feature type="domain" description="Molybdopterin oxidoreductase" evidence="1">
    <location>
        <begin position="17"/>
        <end position="84"/>
    </location>
</feature>
<evidence type="ECO:0000313" key="2">
    <source>
        <dbReference type="EMBL" id="SCM70989.1"/>
    </source>
</evidence>
<reference evidence="2" key="1">
    <citation type="submission" date="2016-08" db="EMBL/GenBank/DDBJ databases">
        <authorList>
            <person name="Seilhamer J.J."/>
        </authorList>
    </citation>
    <scope>NUCLEOTIDE SEQUENCE</scope>
    <source>
        <strain evidence="2">86-1</strain>
    </source>
</reference>
<dbReference type="AlphaFoldDB" id="A0A212L0S8"/>
<dbReference type="PANTHER" id="PTHR43742">
    <property type="entry name" value="TRIMETHYLAMINE-N-OXIDE REDUCTASE"/>
    <property type="match status" value="1"/>
</dbReference>
<organism evidence="2">
    <name type="scientific">uncultured Desulfovibrio sp</name>
    <dbReference type="NCBI Taxonomy" id="167968"/>
    <lineage>
        <taxon>Bacteria</taxon>
        <taxon>Pseudomonadati</taxon>
        <taxon>Thermodesulfobacteriota</taxon>
        <taxon>Desulfovibrionia</taxon>
        <taxon>Desulfovibrionales</taxon>
        <taxon>Desulfovibrionaceae</taxon>
        <taxon>Desulfovibrio</taxon>
        <taxon>environmental samples</taxon>
    </lineage>
</organism>
<evidence type="ECO:0000259" key="1">
    <source>
        <dbReference type="Pfam" id="PF00384"/>
    </source>
</evidence>
<accession>A0A212L0S8</accession>
<sequence length="140" mass="15892">MCPKGMTIVELVNSPYRITEPMRRKPDGQWERITYKQAADMVTERMRAVLERHGEKAGDHVALTMPLWDCRESKIAALMALRTVGSVHAMPPGESCVSSASKIAIAAWIRSMPRFFLLPTMHICCWRRAFYAPLLPGRPH</sequence>
<dbReference type="InterPro" id="IPR050612">
    <property type="entry name" value="Prok_Mopterin_Oxidored"/>
</dbReference>
<dbReference type="Gene3D" id="3.30.200.210">
    <property type="match status" value="1"/>
</dbReference>
<proteinExistence type="predicted"/>
<protein>
    <recommendedName>
        <fullName evidence="1">Molybdopterin oxidoreductase domain-containing protein</fullName>
    </recommendedName>
</protein>
<name>A0A212L0S8_9BACT</name>